<accession>A0A1C7MHR5</accession>
<feature type="region of interest" description="Disordered" evidence="1">
    <location>
        <begin position="1"/>
        <end position="27"/>
    </location>
</feature>
<dbReference type="STRING" id="5627.A0A1C7MHR5"/>
<protein>
    <submittedName>
        <fullName evidence="2">Uncharacterized protein</fullName>
    </submittedName>
</protein>
<evidence type="ECO:0000313" key="2">
    <source>
        <dbReference type="EMBL" id="OBZ76471.1"/>
    </source>
</evidence>
<feature type="compositionally biased region" description="Basic and acidic residues" evidence="1">
    <location>
        <begin position="1"/>
        <end position="19"/>
    </location>
</feature>
<keyword evidence="3" id="KW-1185">Reference proteome</keyword>
<dbReference type="Proteomes" id="UP000092993">
    <property type="component" value="Unassembled WGS sequence"/>
</dbReference>
<comment type="caution">
    <text evidence="2">The sequence shown here is derived from an EMBL/GenBank/DDBJ whole genome shotgun (WGS) entry which is preliminary data.</text>
</comment>
<sequence>MNSEAHRSERHSTRAKQELNPRSLRKAHRSLLPPQVLSEMISRPSLTPDDSLLLVVVVVYSYRSRASNISPEEILQRALVVRGPDRVDVLNATNDHGVWLMVHGRVGLDAGNVSGVNRVEGDGILQDVWKSIGRWGIRQLDRVSVDLSTIDVCSRQRPSEILARISTVPLEIPVTANPPRDVTWLTPIALPVLIQPTKNISSLMRFVRDSWKDGTINVQAAVGRALVHGGGLKDEGWRRMFSVSHRDIHTMIQIKIPTLPGLPVPGHNSPFPVFSDLVTLQSFEIVSEYDSLSIRANATVIDPVPLEFEFTMPSMPFFVSLPTPNHTSVEVAFVHTQPFTLTHPNISLAVDGAVLPLSRNASGALSTFAGNYSSGLDSDITISTPLLPDLTIEAKFPGPNPKPRILRNVTIRDMRIKPTSGPMVASGTVVARVVLPKGIHVGVNVTRVFPDVLVFDGEVPGPDDPPITPRAFAHIRPEDWLPAECEPAESEDGEGTAVAVSARIVDVPLEVLPGREREFSNFVIFGSQGALAGVQGIAAVAVHVHGLPFANGHDGEMELTGLPFQGSVRIGKRSMLDLD</sequence>
<name>A0A1C7MHR5_GRIFR</name>
<organism evidence="2 3">
    <name type="scientific">Grifola frondosa</name>
    <name type="common">Maitake</name>
    <name type="synonym">Polyporus frondosus</name>
    <dbReference type="NCBI Taxonomy" id="5627"/>
    <lineage>
        <taxon>Eukaryota</taxon>
        <taxon>Fungi</taxon>
        <taxon>Dikarya</taxon>
        <taxon>Basidiomycota</taxon>
        <taxon>Agaricomycotina</taxon>
        <taxon>Agaricomycetes</taxon>
        <taxon>Polyporales</taxon>
        <taxon>Grifolaceae</taxon>
        <taxon>Grifola</taxon>
    </lineage>
</organism>
<evidence type="ECO:0000313" key="3">
    <source>
        <dbReference type="Proteomes" id="UP000092993"/>
    </source>
</evidence>
<dbReference type="OMA" id="WKAIGRW"/>
<dbReference type="AlphaFoldDB" id="A0A1C7MHR5"/>
<proteinExistence type="predicted"/>
<dbReference type="EMBL" id="LUGG01000003">
    <property type="protein sequence ID" value="OBZ76471.1"/>
    <property type="molecule type" value="Genomic_DNA"/>
</dbReference>
<reference evidence="2 3" key="1">
    <citation type="submission" date="2016-03" db="EMBL/GenBank/DDBJ databases">
        <title>Whole genome sequencing of Grifola frondosa 9006-11.</title>
        <authorList>
            <person name="Min B."/>
            <person name="Park H."/>
            <person name="Kim J.-G."/>
            <person name="Cho H."/>
            <person name="Oh Y.-L."/>
            <person name="Kong W.-S."/>
            <person name="Choi I.-G."/>
        </authorList>
    </citation>
    <scope>NUCLEOTIDE SEQUENCE [LARGE SCALE GENOMIC DNA]</scope>
    <source>
        <strain evidence="2 3">9006-11</strain>
    </source>
</reference>
<evidence type="ECO:0000256" key="1">
    <source>
        <dbReference type="SAM" id="MobiDB-lite"/>
    </source>
</evidence>
<dbReference type="OrthoDB" id="10039566at2759"/>
<gene>
    <name evidence="2" type="ORF">A0H81_02995</name>
</gene>